<keyword evidence="1 2" id="KW-0430">Lectin</keyword>
<dbReference type="Proteomes" id="UP001054837">
    <property type="component" value="Unassembled WGS sequence"/>
</dbReference>
<evidence type="ECO:0000256" key="1">
    <source>
        <dbReference type="ARBA" id="ARBA00022734"/>
    </source>
</evidence>
<dbReference type="SMART" id="SM00276">
    <property type="entry name" value="GLECT"/>
    <property type="match status" value="3"/>
</dbReference>
<gene>
    <name evidence="4" type="primary">X975_18739</name>
    <name evidence="4" type="ORF">CDAR_9131</name>
</gene>
<reference evidence="4 5" key="1">
    <citation type="submission" date="2021-06" db="EMBL/GenBank/DDBJ databases">
        <title>Caerostris darwini draft genome.</title>
        <authorList>
            <person name="Kono N."/>
            <person name="Arakawa K."/>
        </authorList>
    </citation>
    <scope>NUCLEOTIDE SEQUENCE [LARGE SCALE GENOMIC DNA]</scope>
</reference>
<evidence type="ECO:0000256" key="2">
    <source>
        <dbReference type="RuleBase" id="RU102079"/>
    </source>
</evidence>
<dbReference type="EMBL" id="BPLQ01012117">
    <property type="protein sequence ID" value="GIY62684.1"/>
    <property type="molecule type" value="Genomic_DNA"/>
</dbReference>
<dbReference type="AlphaFoldDB" id="A0AAV4UYF2"/>
<organism evidence="4 5">
    <name type="scientific">Caerostris darwini</name>
    <dbReference type="NCBI Taxonomy" id="1538125"/>
    <lineage>
        <taxon>Eukaryota</taxon>
        <taxon>Metazoa</taxon>
        <taxon>Ecdysozoa</taxon>
        <taxon>Arthropoda</taxon>
        <taxon>Chelicerata</taxon>
        <taxon>Arachnida</taxon>
        <taxon>Araneae</taxon>
        <taxon>Araneomorphae</taxon>
        <taxon>Entelegynae</taxon>
        <taxon>Araneoidea</taxon>
        <taxon>Araneidae</taxon>
        <taxon>Caerostris</taxon>
    </lineage>
</organism>
<dbReference type="InterPro" id="IPR044156">
    <property type="entry name" value="Galectin-like"/>
</dbReference>
<dbReference type="SUPFAM" id="SSF49899">
    <property type="entry name" value="Concanavalin A-like lectins/glucanases"/>
    <property type="match status" value="3"/>
</dbReference>
<feature type="domain" description="Galectin" evidence="3">
    <location>
        <begin position="204"/>
        <end position="334"/>
    </location>
</feature>
<keyword evidence="5" id="KW-1185">Reference proteome</keyword>
<evidence type="ECO:0000313" key="5">
    <source>
        <dbReference type="Proteomes" id="UP001054837"/>
    </source>
</evidence>
<dbReference type="GO" id="GO:0030246">
    <property type="term" value="F:carbohydrate binding"/>
    <property type="evidence" value="ECO:0007669"/>
    <property type="project" value="UniProtKB-UniRule"/>
</dbReference>
<dbReference type="PROSITE" id="PS51304">
    <property type="entry name" value="GALECTIN"/>
    <property type="match status" value="3"/>
</dbReference>
<dbReference type="CDD" id="cd00070">
    <property type="entry name" value="GLECT"/>
    <property type="match status" value="2"/>
</dbReference>
<dbReference type="Pfam" id="PF00337">
    <property type="entry name" value="Gal-bind_lectin"/>
    <property type="match status" value="3"/>
</dbReference>
<name>A0AAV4UYF2_9ARAC</name>
<feature type="domain" description="Galectin" evidence="3">
    <location>
        <begin position="365"/>
        <end position="500"/>
    </location>
</feature>
<accession>A0AAV4UYF2</accession>
<dbReference type="SMART" id="SM00908">
    <property type="entry name" value="Gal-bind_lectin"/>
    <property type="match status" value="3"/>
</dbReference>
<protein>
    <recommendedName>
        <fullName evidence="2">Galectin</fullName>
    </recommendedName>
</protein>
<comment type="caution">
    <text evidence="4">The sequence shown here is derived from an EMBL/GenBank/DDBJ whole genome shotgun (WGS) entry which is preliminary data.</text>
</comment>
<evidence type="ECO:0000259" key="3">
    <source>
        <dbReference type="PROSITE" id="PS51304"/>
    </source>
</evidence>
<dbReference type="PANTHER" id="PTHR11346">
    <property type="entry name" value="GALECTIN"/>
    <property type="match status" value="1"/>
</dbReference>
<dbReference type="InterPro" id="IPR001079">
    <property type="entry name" value="Galectin_CRD"/>
</dbReference>
<dbReference type="InterPro" id="IPR013320">
    <property type="entry name" value="ConA-like_dom_sf"/>
</dbReference>
<proteinExistence type="predicted"/>
<dbReference type="Gene3D" id="2.60.120.200">
    <property type="match status" value="3"/>
</dbReference>
<sequence>MSLLETVKKVALGKRCTSVFDEADRDRLDLKSLSHSLSLSLSFSQLISFSCARDRKTVPHACSIPGGLCIGSKIYIHGMVPKDASQFSITLQRGADVEFADLHLHLLAKLGRSPVVVRNSRHGATWGVEEQLPGSFPFPEFPRSFLLIITAYMDSYEIEINGSSQFSLKVRDGLPISAITHLAIEAELSVRAIHIPVENMPRNLRLSVGSGLKMGDLFSIKGQPTEEAKNFTINWQSGPAKFDDVLFQLNPRLEEGRVVRNSRLDDEMGKEESTPEMPFKPNTPFDLVVGVRSLDFETRLDGKEWIPFGHRHDVGAAKTLFLEGDMQPSDICIDLAQLNPSGVLNGTNIKSRGIRLHQMCPEIPLTSRVTGGFEKGCLLLLSGKVNVHPSRMQMTVQCGEGSEDSDVALRYLVQWEDDGSPKITLNSREEDNWGQEVKSRIDEGFYPGLAFDLLVARTDDGLRCFLNGTEHALFPYRLEDQKPDHVTLCGDVELQRLLLL</sequence>
<feature type="domain" description="Galectin" evidence="3">
    <location>
        <begin position="60"/>
        <end position="196"/>
    </location>
</feature>
<evidence type="ECO:0000313" key="4">
    <source>
        <dbReference type="EMBL" id="GIY62684.1"/>
    </source>
</evidence>
<dbReference type="PANTHER" id="PTHR11346:SF147">
    <property type="entry name" value="GALECTIN"/>
    <property type="match status" value="1"/>
</dbReference>